<keyword evidence="10" id="KW-1185">Reference proteome</keyword>
<keyword evidence="2" id="KW-0285">Flavoprotein</keyword>
<keyword evidence="6" id="KW-0503">Monooxygenase</keyword>
<organism evidence="9 10">
    <name type="scientific">Polarella glacialis</name>
    <name type="common">Dinoflagellate</name>
    <dbReference type="NCBI Taxonomy" id="89957"/>
    <lineage>
        <taxon>Eukaryota</taxon>
        <taxon>Sar</taxon>
        <taxon>Alveolata</taxon>
        <taxon>Dinophyceae</taxon>
        <taxon>Suessiales</taxon>
        <taxon>Suessiaceae</taxon>
        <taxon>Polarella</taxon>
    </lineage>
</organism>
<dbReference type="PANTHER" id="PTHR46028:SF2">
    <property type="entry name" value="KYNURENINE 3-MONOOXYGENASE"/>
    <property type="match status" value="1"/>
</dbReference>
<dbReference type="PRINTS" id="PR00420">
    <property type="entry name" value="RNGMNOXGNASE"/>
</dbReference>
<comment type="caution">
    <text evidence="9">The sequence shown here is derived from an EMBL/GenBank/DDBJ whole genome shotgun (WGS) entry which is preliminary data.</text>
</comment>
<dbReference type="OMA" id="PINCKGA"/>
<accession>A0A813F3T1</accession>
<sequence length="610" mass="65935">MASLPPVGVQPGSASVARARPAGYKPINCKGAAAAVNWRFSSIGLTSTGKARNVQKLPDNSPRHAQSLGAALLTLGLATGGCRSVIRRDRRFWRCRSLRSKASAETTSAPPGIDVRKFTDSIPGKLPELDPALELPESPLGNETGPTQTVIVGGGPAGLCAAISLARRGWSNIEVWEELPEPPGPDRVDLWGDPSRSYNLGLGGRGQTSLAALGAWKAVSDRCARVAGRFDWPAGAAEGQVTEAVGRNYPTMVIQRDRLTAVLLEELRSKYPAVSIQHGVECMGIQEQDGTTCLLKRWQGKEASIEVEFVVAADGVNSTLTKNMSSMAPENFQVTRLAPNLERELVYKTLGLDKDKLPKTWRTDLNYSSRQGEDLSKSITFEALPTREGNIVAVVLFNPTDTRLTSEARTADDVREQLTKLFPQFAPCVNDRELESFAQRNPSRLPSFAYAGPSLHVSASSATIVALGDSIHSVKPYFGLGVNSAFEDVICLKDSLDKAGPRWTTAAEIYSAERGKEAEALVTLSASFDGNFFQFVLPLILDGIFSNLFPQVFAVNSIRMLQSEEFTFTQVVARKLQDRILQAIAIFLVLAALISVLGFLASALSLMRSA</sequence>
<evidence type="ECO:0000256" key="4">
    <source>
        <dbReference type="ARBA" id="ARBA00022857"/>
    </source>
</evidence>
<dbReference type="OrthoDB" id="8300214at2759"/>
<evidence type="ECO:0000256" key="3">
    <source>
        <dbReference type="ARBA" id="ARBA00022827"/>
    </source>
</evidence>
<evidence type="ECO:0000256" key="5">
    <source>
        <dbReference type="ARBA" id="ARBA00023002"/>
    </source>
</evidence>
<dbReference type="PANTHER" id="PTHR46028">
    <property type="entry name" value="KYNURENINE 3-MONOOXYGENASE"/>
    <property type="match status" value="1"/>
</dbReference>
<keyword evidence="4" id="KW-0521">NADP</keyword>
<dbReference type="Proteomes" id="UP000654075">
    <property type="component" value="Unassembled WGS sequence"/>
</dbReference>
<gene>
    <name evidence="9" type="ORF">PGLA1383_LOCUS24086</name>
</gene>
<dbReference type="GO" id="GO:0071949">
    <property type="term" value="F:FAD binding"/>
    <property type="evidence" value="ECO:0007669"/>
    <property type="project" value="InterPro"/>
</dbReference>
<dbReference type="AlphaFoldDB" id="A0A813F3T1"/>
<keyword evidence="7" id="KW-0812">Transmembrane</keyword>
<evidence type="ECO:0000313" key="10">
    <source>
        <dbReference type="Proteomes" id="UP000654075"/>
    </source>
</evidence>
<name>A0A813F3T1_POLGL</name>
<evidence type="ECO:0000256" key="2">
    <source>
        <dbReference type="ARBA" id="ARBA00022630"/>
    </source>
</evidence>
<keyword evidence="5" id="KW-0560">Oxidoreductase</keyword>
<dbReference type="EMBL" id="CAJNNV010018629">
    <property type="protein sequence ID" value="CAE8606088.1"/>
    <property type="molecule type" value="Genomic_DNA"/>
</dbReference>
<evidence type="ECO:0000256" key="6">
    <source>
        <dbReference type="ARBA" id="ARBA00023033"/>
    </source>
</evidence>
<feature type="transmembrane region" description="Helical" evidence="7">
    <location>
        <begin position="584"/>
        <end position="607"/>
    </location>
</feature>
<protein>
    <recommendedName>
        <fullName evidence="8">FAD-binding domain-containing protein</fullName>
    </recommendedName>
</protein>
<keyword evidence="7" id="KW-0472">Membrane</keyword>
<dbReference type="Pfam" id="PF01494">
    <property type="entry name" value="FAD_binding_3"/>
    <property type="match status" value="1"/>
</dbReference>
<dbReference type="InterPro" id="IPR036188">
    <property type="entry name" value="FAD/NAD-bd_sf"/>
</dbReference>
<evidence type="ECO:0000313" key="9">
    <source>
        <dbReference type="EMBL" id="CAE8606088.1"/>
    </source>
</evidence>
<comment type="cofactor">
    <cofactor evidence="1">
        <name>FAD</name>
        <dbReference type="ChEBI" id="CHEBI:57692"/>
    </cofactor>
</comment>
<feature type="domain" description="FAD-binding" evidence="8">
    <location>
        <begin position="242"/>
        <end position="327"/>
    </location>
</feature>
<dbReference type="GO" id="GO:0070189">
    <property type="term" value="P:kynurenine metabolic process"/>
    <property type="evidence" value="ECO:0007669"/>
    <property type="project" value="TreeGrafter"/>
</dbReference>
<dbReference type="SUPFAM" id="SSF51905">
    <property type="entry name" value="FAD/NAD(P)-binding domain"/>
    <property type="match status" value="1"/>
</dbReference>
<evidence type="ECO:0000256" key="7">
    <source>
        <dbReference type="SAM" id="Phobius"/>
    </source>
</evidence>
<reference evidence="9" key="1">
    <citation type="submission" date="2021-02" db="EMBL/GenBank/DDBJ databases">
        <authorList>
            <person name="Dougan E. K."/>
            <person name="Rhodes N."/>
            <person name="Thang M."/>
            <person name="Chan C."/>
        </authorList>
    </citation>
    <scope>NUCLEOTIDE SEQUENCE</scope>
</reference>
<evidence type="ECO:0000256" key="1">
    <source>
        <dbReference type="ARBA" id="ARBA00001974"/>
    </source>
</evidence>
<keyword evidence="7" id="KW-1133">Transmembrane helix</keyword>
<proteinExistence type="predicted"/>
<evidence type="ECO:0000259" key="8">
    <source>
        <dbReference type="Pfam" id="PF01494"/>
    </source>
</evidence>
<dbReference type="GO" id="GO:0004502">
    <property type="term" value="F:kynurenine 3-monooxygenase activity"/>
    <property type="evidence" value="ECO:0007669"/>
    <property type="project" value="TreeGrafter"/>
</dbReference>
<dbReference type="Gene3D" id="3.50.50.60">
    <property type="entry name" value="FAD/NAD(P)-binding domain"/>
    <property type="match status" value="1"/>
</dbReference>
<dbReference type="InterPro" id="IPR002938">
    <property type="entry name" value="FAD-bd"/>
</dbReference>
<keyword evidence="3" id="KW-0274">FAD</keyword>